<reference evidence="1" key="1">
    <citation type="submission" date="2020-05" db="EMBL/GenBank/DDBJ databases">
        <authorList>
            <person name="Zhu T."/>
            <person name="Keshari N."/>
            <person name="Lu X."/>
        </authorList>
    </citation>
    <scope>NUCLEOTIDE SEQUENCE</scope>
    <source>
        <strain evidence="1">NK1-12</strain>
    </source>
</reference>
<dbReference type="AlphaFoldDB" id="A0AA96WA93"/>
<accession>A0AA96WA93</accession>
<name>A0AA96WA93_9CYAN</name>
<dbReference type="RefSeq" id="WP_316434507.1">
    <property type="nucleotide sequence ID" value="NZ_CP053586.1"/>
</dbReference>
<organism evidence="1">
    <name type="scientific">Leptolyngbya sp. NK1-12</name>
    <dbReference type="NCBI Taxonomy" id="2547451"/>
    <lineage>
        <taxon>Bacteria</taxon>
        <taxon>Bacillati</taxon>
        <taxon>Cyanobacteriota</taxon>
        <taxon>Cyanophyceae</taxon>
        <taxon>Leptolyngbyales</taxon>
        <taxon>Leptolyngbyaceae</taxon>
        <taxon>Leptolyngbya group</taxon>
        <taxon>Leptolyngbya</taxon>
    </lineage>
</organism>
<proteinExistence type="predicted"/>
<protein>
    <submittedName>
        <fullName evidence="1">Uncharacterized protein</fullName>
    </submittedName>
</protein>
<evidence type="ECO:0000313" key="1">
    <source>
        <dbReference type="EMBL" id="WNZ21383.1"/>
    </source>
</evidence>
<gene>
    <name evidence="1" type="ORF">HJG54_08835</name>
</gene>
<dbReference type="EMBL" id="CP053586">
    <property type="protein sequence ID" value="WNZ21383.1"/>
    <property type="molecule type" value="Genomic_DNA"/>
</dbReference>
<sequence>MPKKIRELNRKGKSHELDSSLYAGKLTISGKDGADAKRYQEQAVEQAIKQVKRSQGDEQI</sequence>